<keyword evidence="2" id="KW-1133">Transmembrane helix</keyword>
<reference evidence="3 4" key="1">
    <citation type="submission" date="2018-09" db="EMBL/GenBank/DDBJ databases">
        <authorList>
            <person name="Zhu H."/>
        </authorList>
    </citation>
    <scope>NUCLEOTIDE SEQUENCE [LARGE SCALE GENOMIC DNA]</scope>
    <source>
        <strain evidence="3 4">K2R10-39</strain>
    </source>
</reference>
<protein>
    <submittedName>
        <fullName evidence="3">Uncharacterized protein</fullName>
    </submittedName>
</protein>
<organism evidence="3 4">
    <name type="scientific">Noviherbaspirillum cavernae</name>
    <dbReference type="NCBI Taxonomy" id="2320862"/>
    <lineage>
        <taxon>Bacteria</taxon>
        <taxon>Pseudomonadati</taxon>
        <taxon>Pseudomonadota</taxon>
        <taxon>Betaproteobacteria</taxon>
        <taxon>Burkholderiales</taxon>
        <taxon>Oxalobacteraceae</taxon>
        <taxon>Noviherbaspirillum</taxon>
    </lineage>
</organism>
<dbReference type="OrthoDB" id="5406098at2"/>
<dbReference type="Pfam" id="PF13432">
    <property type="entry name" value="TPR_16"/>
    <property type="match status" value="2"/>
</dbReference>
<dbReference type="SMART" id="SM00028">
    <property type="entry name" value="TPR"/>
    <property type="match status" value="3"/>
</dbReference>
<name>A0A418X1R6_9BURK</name>
<feature type="compositionally biased region" description="Low complexity" evidence="1">
    <location>
        <begin position="76"/>
        <end position="86"/>
    </location>
</feature>
<evidence type="ECO:0000256" key="1">
    <source>
        <dbReference type="SAM" id="MobiDB-lite"/>
    </source>
</evidence>
<dbReference type="AlphaFoldDB" id="A0A418X1R6"/>
<keyword evidence="2" id="KW-0812">Transmembrane</keyword>
<keyword evidence="2" id="KW-0472">Membrane</keyword>
<proteinExistence type="predicted"/>
<feature type="region of interest" description="Disordered" evidence="1">
    <location>
        <begin position="137"/>
        <end position="156"/>
    </location>
</feature>
<evidence type="ECO:0000256" key="2">
    <source>
        <dbReference type="SAM" id="Phobius"/>
    </source>
</evidence>
<dbReference type="EMBL" id="QYUN01000002">
    <property type="protein sequence ID" value="RJG06394.1"/>
    <property type="molecule type" value="Genomic_DNA"/>
</dbReference>
<dbReference type="RefSeq" id="WP_119738931.1">
    <property type="nucleotide sequence ID" value="NZ_QYUN01000002.1"/>
</dbReference>
<dbReference type="SUPFAM" id="SSF48452">
    <property type="entry name" value="TPR-like"/>
    <property type="match status" value="1"/>
</dbReference>
<keyword evidence="4" id="KW-1185">Reference proteome</keyword>
<dbReference type="InterPro" id="IPR019734">
    <property type="entry name" value="TPR_rpt"/>
</dbReference>
<comment type="caution">
    <text evidence="3">The sequence shown here is derived from an EMBL/GenBank/DDBJ whole genome shotgun (WGS) entry which is preliminary data.</text>
</comment>
<feature type="region of interest" description="Disordered" evidence="1">
    <location>
        <begin position="67"/>
        <end position="86"/>
    </location>
</feature>
<feature type="transmembrane region" description="Helical" evidence="2">
    <location>
        <begin position="40"/>
        <end position="61"/>
    </location>
</feature>
<gene>
    <name evidence="3" type="ORF">D3870_10555</name>
</gene>
<evidence type="ECO:0000313" key="4">
    <source>
        <dbReference type="Proteomes" id="UP000285190"/>
    </source>
</evidence>
<dbReference type="Proteomes" id="UP000285190">
    <property type="component" value="Unassembled WGS sequence"/>
</dbReference>
<accession>A0A418X1R6</accession>
<dbReference type="InterPro" id="IPR011990">
    <property type="entry name" value="TPR-like_helical_dom_sf"/>
</dbReference>
<evidence type="ECO:0000313" key="3">
    <source>
        <dbReference type="EMBL" id="RJG06394.1"/>
    </source>
</evidence>
<sequence length="397" mass="42961">MSLINQMLQDLDARRSEVPGTGTYGSQVRVVGKRGSRTHIAWWIVLAVAVILAGVVAWLLLRPAPAASTARTENRPSTPVKAAAVPAPSATPVAPVAPVAPTASSQEKIDTATAPNVLPASDVKPVAKMVQAQVLTPPSEPPLASKQAAVQDKPAKSIKPAVSVPVAKARETAEEPIREQAHPAPRMAKLPEPSVPVALNKQVKESSPAQRADNEYRKALQLRQHGKTSDAVASLEQVLQLDAQHAAARQVLVGILLESRRQDDAFRRAREGLDIDPAQPGLAMIASRLQLEKGELRPAIDTLERSLRYALDRADYQAYLAALLQRDTRHKEAVEHYLVALQKSPQNGVWWMGLGISLQAEHRMSEAEEAFSRAKGSNSLSPELLAFVESKLTQLQR</sequence>
<dbReference type="Gene3D" id="1.25.40.10">
    <property type="entry name" value="Tetratricopeptide repeat domain"/>
    <property type="match status" value="1"/>
</dbReference>